<gene>
    <name evidence="3" type="ORF">ADEAN_000039000</name>
</gene>
<dbReference type="VEuPathDB" id="TriTrypDB:ADEAN_000039000"/>
<dbReference type="AlphaFoldDB" id="A0A7G2C0V7"/>
<keyword evidence="4" id="KW-1185">Reference proteome</keyword>
<feature type="transmembrane region" description="Helical" evidence="1">
    <location>
        <begin position="154"/>
        <end position="174"/>
    </location>
</feature>
<evidence type="ECO:0000313" key="3">
    <source>
        <dbReference type="EMBL" id="CAD2212954.1"/>
    </source>
</evidence>
<evidence type="ECO:0000313" key="4">
    <source>
        <dbReference type="Proteomes" id="UP000515908"/>
    </source>
</evidence>
<dbReference type="PROSITE" id="PS51257">
    <property type="entry name" value="PROKAR_LIPOPROTEIN"/>
    <property type="match status" value="1"/>
</dbReference>
<dbReference type="PANTHER" id="PTHR40741:SF1">
    <property type="entry name" value="AMASTIN"/>
    <property type="match status" value="1"/>
</dbReference>
<keyword evidence="1" id="KW-0472">Membrane</keyword>
<sequence length="175" mass="18767">MGICVRVFVFIFLLLAVGCAIASCLTDVFRYEESLPGSDKTLSKVHLQYFKFQGDVLDSAKMDLPWTLINGDDCKQRMTIAGALCAAGGGVALIGMIFEAIYLACDNSCCFSCLIMFICFIAFACEGVAFALSITAVMGDSRTCKPLENGYVEGFGLAVASCGLCFICIFLQLCA</sequence>
<feature type="signal peptide" evidence="2">
    <location>
        <begin position="1"/>
        <end position="22"/>
    </location>
</feature>
<feature type="transmembrane region" description="Helical" evidence="1">
    <location>
        <begin position="80"/>
        <end position="104"/>
    </location>
</feature>
<dbReference type="EMBL" id="LR877145">
    <property type="protein sequence ID" value="CAD2212954.1"/>
    <property type="molecule type" value="Genomic_DNA"/>
</dbReference>
<feature type="transmembrane region" description="Helical" evidence="1">
    <location>
        <begin position="111"/>
        <end position="134"/>
    </location>
</feature>
<evidence type="ECO:0008006" key="5">
    <source>
        <dbReference type="Google" id="ProtNLM"/>
    </source>
</evidence>
<name>A0A7G2C0V7_9TRYP</name>
<reference evidence="3 4" key="1">
    <citation type="submission" date="2020-08" db="EMBL/GenBank/DDBJ databases">
        <authorList>
            <person name="Newling K."/>
            <person name="Davey J."/>
            <person name="Forrester S."/>
        </authorList>
    </citation>
    <scope>NUCLEOTIDE SEQUENCE [LARGE SCALE GENOMIC DNA]</scope>
    <source>
        <strain evidence="4">Crithidia deanei Carvalho (ATCC PRA-265)</strain>
    </source>
</reference>
<keyword evidence="1" id="KW-1133">Transmembrane helix</keyword>
<protein>
    <recommendedName>
        <fullName evidence="5">Amastin surface glycoprotein</fullName>
    </recommendedName>
</protein>
<dbReference type="PANTHER" id="PTHR40741">
    <property type="entry name" value="AMASTIN-RELATED"/>
    <property type="match status" value="1"/>
</dbReference>
<accession>A0A7G2C0V7</accession>
<evidence type="ECO:0000256" key="1">
    <source>
        <dbReference type="SAM" id="Phobius"/>
    </source>
</evidence>
<keyword evidence="1" id="KW-0812">Transmembrane</keyword>
<evidence type="ECO:0000256" key="2">
    <source>
        <dbReference type="SAM" id="SignalP"/>
    </source>
</evidence>
<keyword evidence="2" id="KW-0732">Signal</keyword>
<organism evidence="3 4">
    <name type="scientific">Angomonas deanei</name>
    <dbReference type="NCBI Taxonomy" id="59799"/>
    <lineage>
        <taxon>Eukaryota</taxon>
        <taxon>Discoba</taxon>
        <taxon>Euglenozoa</taxon>
        <taxon>Kinetoplastea</taxon>
        <taxon>Metakinetoplastina</taxon>
        <taxon>Trypanosomatida</taxon>
        <taxon>Trypanosomatidae</taxon>
        <taxon>Strigomonadinae</taxon>
        <taxon>Angomonas</taxon>
    </lineage>
</organism>
<proteinExistence type="predicted"/>
<feature type="chain" id="PRO_5028837697" description="Amastin surface glycoprotein" evidence="2">
    <location>
        <begin position="23"/>
        <end position="175"/>
    </location>
</feature>
<dbReference type="Proteomes" id="UP000515908">
    <property type="component" value="Chromosome 01"/>
</dbReference>